<dbReference type="AlphaFoldDB" id="A0ABD0ZBV5"/>
<keyword evidence="7" id="KW-1133">Transmembrane helix</keyword>
<protein>
    <recommendedName>
        <fullName evidence="8">Ig-like domain-containing protein</fullName>
    </recommendedName>
</protein>
<keyword evidence="3" id="KW-1015">Disulfide bond</keyword>
<feature type="region of interest" description="Disordered" evidence="6">
    <location>
        <begin position="292"/>
        <end position="315"/>
    </location>
</feature>
<keyword evidence="4" id="KW-0325">Glycoprotein</keyword>
<dbReference type="InterPro" id="IPR013162">
    <property type="entry name" value="CD80_C2-set"/>
</dbReference>
<keyword evidence="7" id="KW-0812">Transmembrane</keyword>
<organism evidence="9 10">
    <name type="scientific">Ranatra chinensis</name>
    <dbReference type="NCBI Taxonomy" id="642074"/>
    <lineage>
        <taxon>Eukaryota</taxon>
        <taxon>Metazoa</taxon>
        <taxon>Ecdysozoa</taxon>
        <taxon>Arthropoda</taxon>
        <taxon>Hexapoda</taxon>
        <taxon>Insecta</taxon>
        <taxon>Pterygota</taxon>
        <taxon>Neoptera</taxon>
        <taxon>Paraneoptera</taxon>
        <taxon>Hemiptera</taxon>
        <taxon>Heteroptera</taxon>
        <taxon>Panheteroptera</taxon>
        <taxon>Nepomorpha</taxon>
        <taxon>Nepidae</taxon>
        <taxon>Ranatrinae</taxon>
        <taxon>Ranatra</taxon>
    </lineage>
</organism>
<evidence type="ECO:0000313" key="9">
    <source>
        <dbReference type="EMBL" id="KAL1139738.1"/>
    </source>
</evidence>
<dbReference type="SUPFAM" id="SSF48726">
    <property type="entry name" value="Immunoglobulin"/>
    <property type="match status" value="2"/>
</dbReference>
<dbReference type="InterPro" id="IPR013783">
    <property type="entry name" value="Ig-like_fold"/>
</dbReference>
<name>A0ABD0ZBV5_9HEMI</name>
<dbReference type="Proteomes" id="UP001558652">
    <property type="component" value="Unassembled WGS sequence"/>
</dbReference>
<dbReference type="Pfam" id="PF07679">
    <property type="entry name" value="I-set"/>
    <property type="match status" value="1"/>
</dbReference>
<comment type="subcellular location">
    <subcellularLocation>
        <location evidence="1">Membrane</location>
        <topology evidence="1">Single-pass type I membrane protein</topology>
    </subcellularLocation>
</comment>
<evidence type="ECO:0000256" key="5">
    <source>
        <dbReference type="ARBA" id="ARBA00023319"/>
    </source>
</evidence>
<evidence type="ECO:0000256" key="3">
    <source>
        <dbReference type="ARBA" id="ARBA00023157"/>
    </source>
</evidence>
<feature type="domain" description="Ig-like" evidence="8">
    <location>
        <begin position="1"/>
        <end position="96"/>
    </location>
</feature>
<reference evidence="9 10" key="1">
    <citation type="submission" date="2024-07" db="EMBL/GenBank/DDBJ databases">
        <title>Chromosome-level genome assembly of the water stick insect Ranatra chinensis (Heteroptera: Nepidae).</title>
        <authorList>
            <person name="Liu X."/>
        </authorList>
    </citation>
    <scope>NUCLEOTIDE SEQUENCE [LARGE SCALE GENOMIC DNA]</scope>
    <source>
        <strain evidence="9">Cailab_2021Rc</strain>
        <tissue evidence="9">Muscle</tissue>
    </source>
</reference>
<accession>A0ABD0ZBV5</accession>
<dbReference type="InterPro" id="IPR013098">
    <property type="entry name" value="Ig_I-set"/>
</dbReference>
<proteinExistence type="predicted"/>
<dbReference type="InterPro" id="IPR036179">
    <property type="entry name" value="Ig-like_dom_sf"/>
</dbReference>
<dbReference type="PANTHER" id="PTHR11640:SF31">
    <property type="entry name" value="IRREGULAR CHIASM C-ROUGHEST PROTEIN-RELATED"/>
    <property type="match status" value="1"/>
</dbReference>
<dbReference type="EMBL" id="JBFDAA010000002">
    <property type="protein sequence ID" value="KAL1139738.1"/>
    <property type="molecule type" value="Genomic_DNA"/>
</dbReference>
<dbReference type="InterPro" id="IPR007110">
    <property type="entry name" value="Ig-like_dom"/>
</dbReference>
<dbReference type="PROSITE" id="PS50835">
    <property type="entry name" value="IG_LIKE"/>
    <property type="match status" value="1"/>
</dbReference>
<evidence type="ECO:0000256" key="2">
    <source>
        <dbReference type="ARBA" id="ARBA00023136"/>
    </source>
</evidence>
<evidence type="ECO:0000256" key="6">
    <source>
        <dbReference type="SAM" id="MobiDB-lite"/>
    </source>
</evidence>
<dbReference type="Pfam" id="PF08205">
    <property type="entry name" value="C2-set_2"/>
    <property type="match status" value="1"/>
</dbReference>
<evidence type="ECO:0000259" key="8">
    <source>
        <dbReference type="PROSITE" id="PS50835"/>
    </source>
</evidence>
<evidence type="ECO:0000256" key="7">
    <source>
        <dbReference type="SAM" id="Phobius"/>
    </source>
</evidence>
<evidence type="ECO:0000313" key="10">
    <source>
        <dbReference type="Proteomes" id="UP001558652"/>
    </source>
</evidence>
<feature type="transmembrane region" description="Helical" evidence="7">
    <location>
        <begin position="222"/>
        <end position="242"/>
    </location>
</feature>
<dbReference type="PANTHER" id="PTHR11640">
    <property type="entry name" value="NEPHRIN"/>
    <property type="match status" value="1"/>
</dbReference>
<dbReference type="GO" id="GO:0016020">
    <property type="term" value="C:membrane"/>
    <property type="evidence" value="ECO:0007669"/>
    <property type="project" value="UniProtKB-SubCell"/>
</dbReference>
<comment type="caution">
    <text evidence="9">The sequence shown here is derived from an EMBL/GenBank/DDBJ whole genome shotgun (WGS) entry which is preliminary data.</text>
</comment>
<evidence type="ECO:0000256" key="4">
    <source>
        <dbReference type="ARBA" id="ARBA00023180"/>
    </source>
</evidence>
<dbReference type="Gene3D" id="2.60.40.10">
    <property type="entry name" value="Immunoglobulins"/>
    <property type="match status" value="2"/>
</dbReference>
<dbReference type="InterPro" id="IPR051275">
    <property type="entry name" value="Cell_adhesion_signaling"/>
</dbReference>
<keyword evidence="2 7" id="KW-0472">Membrane</keyword>
<gene>
    <name evidence="9" type="ORF">AAG570_006716</name>
</gene>
<evidence type="ECO:0000256" key="1">
    <source>
        <dbReference type="ARBA" id="ARBA00004479"/>
    </source>
</evidence>
<keyword evidence="10" id="KW-1185">Reference proteome</keyword>
<sequence length="365" mass="40228">MVSRPEKLDYYTEGESLTASCVVSNGRPVANLAWYLGEKKITEGLSQPVIYDKVPDDLHTIAQNLTRVIQASDNGKSLRCVAEHPVLVNNNSTQVNIRVHFRPKPLQGPIEYFGLTEGEEGHVTVVVMANPKPTFVWTIGDKDIYEGEEDSTGKFHVKHSVEAQNKGPGNWETVLIINDLSKEDVERNYILTATNDLGNEKYTILISTSPEPKSPEFGAGPIALIVVVVLLILVIVSVLLVARAKGRWCFAGKLNIFSLLINDTESAEHHSSTKPKATFTSVFKKKSDKVSADIDSPKTKDVTVNDEKVGDTEDNGHVALKQKNDEGVVYAELDLQTSPPSRGLLVRPENDKTEYAEIIHTKDGK</sequence>
<keyword evidence="5" id="KW-0393">Immunoglobulin domain</keyword>